<dbReference type="Gene3D" id="3.30.420.10">
    <property type="entry name" value="Ribonuclease H-like superfamily/Ribonuclease H"/>
    <property type="match status" value="1"/>
</dbReference>
<dbReference type="PANTHER" id="PTHR47326:SF1">
    <property type="entry name" value="HTH PSQ-TYPE DOMAIN-CONTAINING PROTEIN"/>
    <property type="match status" value="1"/>
</dbReference>
<name>A0ABQ8T034_PERAM</name>
<dbReference type="InterPro" id="IPR036397">
    <property type="entry name" value="RNaseH_sf"/>
</dbReference>
<accession>A0ABQ8T034</accession>
<organism evidence="1 2">
    <name type="scientific">Periplaneta americana</name>
    <name type="common">American cockroach</name>
    <name type="synonym">Blatta americana</name>
    <dbReference type="NCBI Taxonomy" id="6978"/>
    <lineage>
        <taxon>Eukaryota</taxon>
        <taxon>Metazoa</taxon>
        <taxon>Ecdysozoa</taxon>
        <taxon>Arthropoda</taxon>
        <taxon>Hexapoda</taxon>
        <taxon>Insecta</taxon>
        <taxon>Pterygota</taxon>
        <taxon>Neoptera</taxon>
        <taxon>Polyneoptera</taxon>
        <taxon>Dictyoptera</taxon>
        <taxon>Blattodea</taxon>
        <taxon>Blattoidea</taxon>
        <taxon>Blattidae</taxon>
        <taxon>Blattinae</taxon>
        <taxon>Periplaneta</taxon>
    </lineage>
</organism>
<keyword evidence="2" id="KW-1185">Reference proteome</keyword>
<evidence type="ECO:0000313" key="1">
    <source>
        <dbReference type="EMBL" id="KAJ4439840.1"/>
    </source>
</evidence>
<gene>
    <name evidence="1" type="ORF">ANN_07968</name>
</gene>
<reference evidence="1 2" key="1">
    <citation type="journal article" date="2022" name="Allergy">
        <title>Genome assembly and annotation of Periplaneta americana reveal a comprehensive cockroach allergen profile.</title>
        <authorList>
            <person name="Wang L."/>
            <person name="Xiong Q."/>
            <person name="Saelim N."/>
            <person name="Wang L."/>
            <person name="Nong W."/>
            <person name="Wan A.T."/>
            <person name="Shi M."/>
            <person name="Liu X."/>
            <person name="Cao Q."/>
            <person name="Hui J.H.L."/>
            <person name="Sookrung N."/>
            <person name="Leung T.F."/>
            <person name="Tungtrongchitr A."/>
            <person name="Tsui S.K.W."/>
        </authorList>
    </citation>
    <scope>NUCLEOTIDE SEQUENCE [LARGE SCALE GENOMIC DNA]</scope>
    <source>
        <strain evidence="1">PWHHKU_190912</strain>
    </source>
</reference>
<proteinExistence type="predicted"/>
<feature type="non-terminal residue" evidence="1">
    <location>
        <position position="1"/>
    </location>
</feature>
<evidence type="ECO:0000313" key="2">
    <source>
        <dbReference type="Proteomes" id="UP001148838"/>
    </source>
</evidence>
<comment type="caution">
    <text evidence="1">The sequence shown here is derived from an EMBL/GenBank/DDBJ whole genome shotgun (WGS) entry which is preliminary data.</text>
</comment>
<dbReference type="PANTHER" id="PTHR47326">
    <property type="entry name" value="TRANSPOSABLE ELEMENT TC3 TRANSPOSASE-LIKE PROTEIN"/>
    <property type="match status" value="1"/>
</dbReference>
<protein>
    <submittedName>
        <fullName evidence="1">Uncharacterized protein</fullName>
    </submittedName>
</protein>
<dbReference type="Proteomes" id="UP001148838">
    <property type="component" value="Unassembled WGS sequence"/>
</dbReference>
<sequence>RLNNGNETTDEVRIMNDITNERLTELYRRGMRKLHFSQWLIPEFNSFCRFNTVVLQHDGTPRHYWNPVREWLSSLFPVWIGRGGPLNWSPRSPDLTTYDNWLCVKEKPSGSQMKSVRNF</sequence>
<dbReference type="EMBL" id="JAJSOF020000017">
    <property type="protein sequence ID" value="KAJ4439840.1"/>
    <property type="molecule type" value="Genomic_DNA"/>
</dbReference>